<dbReference type="PANTHER" id="PTHR43019">
    <property type="entry name" value="SERINE ENDOPROTEASE DEGS"/>
    <property type="match status" value="1"/>
</dbReference>
<dbReference type="InterPro" id="IPR043504">
    <property type="entry name" value="Peptidase_S1_PA_chymotrypsin"/>
</dbReference>
<dbReference type="EMBL" id="MTPU01000053">
    <property type="protein sequence ID" value="OPH09176.1"/>
    <property type="molecule type" value="Genomic_DNA"/>
</dbReference>
<evidence type="ECO:0000313" key="3">
    <source>
        <dbReference type="Proteomes" id="UP000190056"/>
    </source>
</evidence>
<feature type="region of interest" description="Disordered" evidence="1">
    <location>
        <begin position="226"/>
        <end position="248"/>
    </location>
</feature>
<name>A0A9Q5W8E2_9CYAN</name>
<feature type="region of interest" description="Disordered" evidence="1">
    <location>
        <begin position="266"/>
        <end position="301"/>
    </location>
</feature>
<accession>A0A9Q5W8E2</accession>
<protein>
    <submittedName>
        <fullName evidence="2">Peptidase S1</fullName>
    </submittedName>
</protein>
<proteinExistence type="predicted"/>
<gene>
    <name evidence="2" type="ORF">CENA302_12515</name>
</gene>
<evidence type="ECO:0000313" key="2">
    <source>
        <dbReference type="EMBL" id="OPH09176.1"/>
    </source>
</evidence>
<dbReference type="SUPFAM" id="SSF50494">
    <property type="entry name" value="Trypsin-like serine proteases"/>
    <property type="match status" value="1"/>
</dbReference>
<sequence>MSRGLLNQMPVTPVKNYMVSGFTLLVVIATGMQVSLGSGGVDEIAEKVTVKINSNVHPGGSGVIIDKVGKIYTVLTANHVVCVDKLSTTNKVRCRTDTGATYTIQTNTGREYPIKDRQVLQKGKCGVDLATVTFEAEENYSVAILGNSDQVKRGTDVIVAGFPTISGNKGKDRTFTITYGKLTSDILPKALWGYRLVYDATTKVGNSGGPVLDASGRVVGIHGLADGGEDEKDCATGQRETGSPSVGKTGFNFGIPINTFFSLKGQKPPTSTVQPVLPPPPPVAPGNSPRRPTRYKAPTGPAVCPGTVC</sequence>
<evidence type="ECO:0000256" key="1">
    <source>
        <dbReference type="SAM" id="MobiDB-lite"/>
    </source>
</evidence>
<dbReference type="Proteomes" id="UP000190056">
    <property type="component" value="Unassembled WGS sequence"/>
</dbReference>
<organism evidence="2 3">
    <name type="scientific">Cylindrospermopsis raciborskii CENA302</name>
    <dbReference type="NCBI Taxonomy" id="1170768"/>
    <lineage>
        <taxon>Bacteria</taxon>
        <taxon>Bacillati</taxon>
        <taxon>Cyanobacteriota</taxon>
        <taxon>Cyanophyceae</taxon>
        <taxon>Nostocales</taxon>
        <taxon>Aphanizomenonaceae</taxon>
        <taxon>Cylindrospermopsis</taxon>
    </lineage>
</organism>
<dbReference type="Gene3D" id="2.40.10.10">
    <property type="entry name" value="Trypsin-like serine proteases"/>
    <property type="match status" value="2"/>
</dbReference>
<dbReference type="Pfam" id="PF13365">
    <property type="entry name" value="Trypsin_2"/>
    <property type="match status" value="1"/>
</dbReference>
<dbReference type="AlphaFoldDB" id="A0A9Q5W8E2"/>
<dbReference type="PANTHER" id="PTHR43019:SF62">
    <property type="entry name" value="SERINE ENDOPROTEASE DEGS"/>
    <property type="match status" value="1"/>
</dbReference>
<comment type="caution">
    <text evidence="2">The sequence shown here is derived from an EMBL/GenBank/DDBJ whole genome shotgun (WGS) entry which is preliminary data.</text>
</comment>
<dbReference type="InterPro" id="IPR009003">
    <property type="entry name" value="Peptidase_S1_PA"/>
</dbReference>
<reference evidence="2 3" key="1">
    <citation type="submission" date="2017-01" db="EMBL/GenBank/DDBJ databases">
        <authorList>
            <person name="Abreu V.A."/>
            <person name="Popin R.V."/>
            <person name="Rigonato J."/>
            <person name="Andreote A.P."/>
            <person name="Schaker P.C."/>
            <person name="Hoff-Risseti C."/>
            <person name="Alvarenga D.O."/>
            <person name="Varani A.M."/>
            <person name="Fiore M.F."/>
        </authorList>
    </citation>
    <scope>NUCLEOTIDE SEQUENCE [LARGE SCALE GENOMIC DNA]</scope>
    <source>
        <strain evidence="2 3">CENA302</strain>
    </source>
</reference>